<evidence type="ECO:0000313" key="1">
    <source>
        <dbReference type="EMBL" id="MCH98970.1"/>
    </source>
</evidence>
<gene>
    <name evidence="1" type="ORF">A2U01_0019979</name>
</gene>
<name>A0A392NGM7_9FABA</name>
<dbReference type="EMBL" id="LXQA010039001">
    <property type="protein sequence ID" value="MCH98970.1"/>
    <property type="molecule type" value="Genomic_DNA"/>
</dbReference>
<evidence type="ECO:0000313" key="2">
    <source>
        <dbReference type="Proteomes" id="UP000265520"/>
    </source>
</evidence>
<comment type="caution">
    <text evidence="1">The sequence shown here is derived from an EMBL/GenBank/DDBJ whole genome shotgun (WGS) entry which is preliminary data.</text>
</comment>
<proteinExistence type="predicted"/>
<organism evidence="1 2">
    <name type="scientific">Trifolium medium</name>
    <dbReference type="NCBI Taxonomy" id="97028"/>
    <lineage>
        <taxon>Eukaryota</taxon>
        <taxon>Viridiplantae</taxon>
        <taxon>Streptophyta</taxon>
        <taxon>Embryophyta</taxon>
        <taxon>Tracheophyta</taxon>
        <taxon>Spermatophyta</taxon>
        <taxon>Magnoliopsida</taxon>
        <taxon>eudicotyledons</taxon>
        <taxon>Gunneridae</taxon>
        <taxon>Pentapetalae</taxon>
        <taxon>rosids</taxon>
        <taxon>fabids</taxon>
        <taxon>Fabales</taxon>
        <taxon>Fabaceae</taxon>
        <taxon>Papilionoideae</taxon>
        <taxon>50 kb inversion clade</taxon>
        <taxon>NPAAA clade</taxon>
        <taxon>Hologalegina</taxon>
        <taxon>IRL clade</taxon>
        <taxon>Trifolieae</taxon>
        <taxon>Trifolium</taxon>
    </lineage>
</organism>
<dbReference type="AlphaFoldDB" id="A0A392NGM7"/>
<sequence length="74" mass="8155">MEFKTTKHVLLPSLSEPQRAHGEICQKVSGSKRAPAISGDAPSLGEISLTWRVLNVFLVKLKNKGVARRAFIHC</sequence>
<keyword evidence="2" id="KW-1185">Reference proteome</keyword>
<dbReference type="Proteomes" id="UP000265520">
    <property type="component" value="Unassembled WGS sequence"/>
</dbReference>
<reference evidence="1 2" key="1">
    <citation type="journal article" date="2018" name="Front. Plant Sci.">
        <title>Red Clover (Trifolium pratense) and Zigzag Clover (T. medium) - A Picture of Genomic Similarities and Differences.</title>
        <authorList>
            <person name="Dluhosova J."/>
            <person name="Istvanek J."/>
            <person name="Nedelnik J."/>
            <person name="Repkova J."/>
        </authorList>
    </citation>
    <scope>NUCLEOTIDE SEQUENCE [LARGE SCALE GENOMIC DNA]</scope>
    <source>
        <strain evidence="2">cv. 10/8</strain>
        <tissue evidence="1">Leaf</tissue>
    </source>
</reference>
<protein>
    <submittedName>
        <fullName evidence="1">Uncharacterized protein</fullName>
    </submittedName>
</protein>
<accession>A0A392NGM7</accession>